<evidence type="ECO:0008006" key="4">
    <source>
        <dbReference type="Google" id="ProtNLM"/>
    </source>
</evidence>
<sequence>MPLFSIKTIACSATLSFSLVLSAYQEVRAEAPTVLYPIKTLRGSVHVESGTAANITCRLDPNGCGETATGGMQILATPPAGHSLCYAIVRDVNWSGGGASTGYNLAGQPNVGSFATYRLTVGAAADSTPFGGGNTANLNFIIVAVRNDYADFANSHVVNAFPAVLTADNDPSRIVCPQNIAHDGNGNVAMHFSKTEDWSNQWHDEIIPLDLSMPGGCIAGGFSPDPNDRCYKKH</sequence>
<reference evidence="2 3" key="1">
    <citation type="submission" date="2019-08" db="EMBL/GenBank/DDBJ databases">
        <authorList>
            <person name="Peeters C."/>
        </authorList>
    </citation>
    <scope>NUCLEOTIDE SEQUENCE [LARGE SCALE GENOMIC DNA]</scope>
    <source>
        <strain evidence="2 3">LMG 20603</strain>
    </source>
</reference>
<dbReference type="AlphaFoldDB" id="A0A5E5BW60"/>
<keyword evidence="1" id="KW-0732">Signal</keyword>
<evidence type="ECO:0000313" key="2">
    <source>
        <dbReference type="EMBL" id="VVE89854.1"/>
    </source>
</evidence>
<evidence type="ECO:0000256" key="1">
    <source>
        <dbReference type="SAM" id="SignalP"/>
    </source>
</evidence>
<feature type="chain" id="PRO_5023068719" description="Secreted protein" evidence="1">
    <location>
        <begin position="24"/>
        <end position="234"/>
    </location>
</feature>
<feature type="signal peptide" evidence="1">
    <location>
        <begin position="1"/>
        <end position="23"/>
    </location>
</feature>
<proteinExistence type="predicted"/>
<dbReference type="Proteomes" id="UP000382040">
    <property type="component" value="Unassembled WGS sequence"/>
</dbReference>
<accession>A0A5E5BW60</accession>
<dbReference type="EMBL" id="CABPST010000012">
    <property type="protein sequence ID" value="VVE89854.1"/>
    <property type="molecule type" value="Genomic_DNA"/>
</dbReference>
<dbReference type="RefSeq" id="WP_150561064.1">
    <property type="nucleotide sequence ID" value="NZ_CABPST010000012.1"/>
</dbReference>
<organism evidence="2 3">
    <name type="scientific">Pandoraea bronchicola</name>
    <dbReference type="NCBI Taxonomy" id="2508287"/>
    <lineage>
        <taxon>Bacteria</taxon>
        <taxon>Pseudomonadati</taxon>
        <taxon>Pseudomonadota</taxon>
        <taxon>Betaproteobacteria</taxon>
        <taxon>Burkholderiales</taxon>
        <taxon>Burkholderiaceae</taxon>
        <taxon>Pandoraea</taxon>
    </lineage>
</organism>
<name>A0A5E5BW60_9BURK</name>
<evidence type="ECO:0000313" key="3">
    <source>
        <dbReference type="Proteomes" id="UP000382040"/>
    </source>
</evidence>
<protein>
    <recommendedName>
        <fullName evidence="4">Secreted protein</fullName>
    </recommendedName>
</protein>
<gene>
    <name evidence="2" type="ORF">PBR20603_03827</name>
</gene>
<keyword evidence="3" id="KW-1185">Reference proteome</keyword>